<dbReference type="Gene3D" id="3.40.50.300">
    <property type="entry name" value="P-loop containing nucleotide triphosphate hydrolases"/>
    <property type="match status" value="1"/>
</dbReference>
<dbReference type="InterPro" id="IPR050166">
    <property type="entry name" value="ABC_transporter_ATP-bind"/>
</dbReference>
<dbReference type="PROSITE" id="PS00211">
    <property type="entry name" value="ABC_TRANSPORTER_1"/>
    <property type="match status" value="1"/>
</dbReference>
<keyword evidence="1" id="KW-0813">Transport</keyword>
<dbReference type="InterPro" id="IPR003593">
    <property type="entry name" value="AAA+_ATPase"/>
</dbReference>
<dbReference type="PANTHER" id="PTHR42788">
    <property type="entry name" value="TAURINE IMPORT ATP-BINDING PROTEIN-RELATED"/>
    <property type="match status" value="1"/>
</dbReference>
<dbReference type="SUPFAM" id="SSF52540">
    <property type="entry name" value="P-loop containing nucleoside triphosphate hydrolases"/>
    <property type="match status" value="1"/>
</dbReference>
<name>A0A8S5RY18_9CAUD</name>
<dbReference type="GO" id="GO:0016887">
    <property type="term" value="F:ATP hydrolysis activity"/>
    <property type="evidence" value="ECO:0007669"/>
    <property type="project" value="InterPro"/>
</dbReference>
<evidence type="ECO:0000313" key="5">
    <source>
        <dbReference type="EMBL" id="DAF43621.1"/>
    </source>
</evidence>
<dbReference type="InterPro" id="IPR017871">
    <property type="entry name" value="ABC_transporter-like_CS"/>
</dbReference>
<dbReference type="CDD" id="cd03293">
    <property type="entry name" value="ABC_NrtD_SsuB_transporters"/>
    <property type="match status" value="1"/>
</dbReference>
<evidence type="ECO:0000256" key="3">
    <source>
        <dbReference type="ARBA" id="ARBA00022840"/>
    </source>
</evidence>
<keyword evidence="3" id="KW-0067">ATP-binding</keyword>
<evidence type="ECO:0000259" key="4">
    <source>
        <dbReference type="PROSITE" id="PS50893"/>
    </source>
</evidence>
<dbReference type="InterPro" id="IPR003439">
    <property type="entry name" value="ABC_transporter-like_ATP-bd"/>
</dbReference>
<proteinExistence type="predicted"/>
<dbReference type="EMBL" id="BK032510">
    <property type="protein sequence ID" value="DAF43621.1"/>
    <property type="molecule type" value="Genomic_DNA"/>
</dbReference>
<protein>
    <submittedName>
        <fullName evidence="5">Transporter</fullName>
    </submittedName>
</protein>
<dbReference type="SMART" id="SM00382">
    <property type="entry name" value="AAA"/>
    <property type="match status" value="1"/>
</dbReference>
<keyword evidence="2" id="KW-0547">Nucleotide-binding</keyword>
<dbReference type="PANTHER" id="PTHR42788:SF13">
    <property type="entry name" value="ALIPHATIC SULFONATES IMPORT ATP-BINDING PROTEIN SSUB"/>
    <property type="match status" value="1"/>
</dbReference>
<sequence>MAGRFTSLFSKSEKKPEQTVQQTIEVIEQTTSPEVIDIQQTITETAKKSASFLNGVMDIVKEELSIPPVTNVVSTPIQQETNGKFECEAVDVINLTNICQSFKTDNGEFKLFDNFNLDIKDFKDVGQFVSIMGASGCGKSQLLKIISGLNKPTSGSVKIYGKEQTDKDSIPMVFQQYSSYPWMTVLENVALPLKMRGVSKKEREEQARNMLKIVGLEGQENKWAQYPILSGGQLQRVSLARNLVFSSQILLLDEATGALDIKSKRDMQDTLLDVFYNAKLDPTIISVTHSIEEAVYLSNRVYILTANPCTIHSVIDIDFGSQYARRTSEVRQTAKFAEYVKQIETIMDEINK</sequence>
<evidence type="ECO:0000256" key="1">
    <source>
        <dbReference type="ARBA" id="ARBA00022448"/>
    </source>
</evidence>
<evidence type="ECO:0000256" key="2">
    <source>
        <dbReference type="ARBA" id="ARBA00022741"/>
    </source>
</evidence>
<accession>A0A8S5RY18</accession>
<organism evidence="5">
    <name type="scientific">Myoviridae sp. ctNQV2</name>
    <dbReference type="NCBI Taxonomy" id="2827683"/>
    <lineage>
        <taxon>Viruses</taxon>
        <taxon>Duplodnaviria</taxon>
        <taxon>Heunggongvirae</taxon>
        <taxon>Uroviricota</taxon>
        <taxon>Caudoviricetes</taxon>
    </lineage>
</organism>
<feature type="domain" description="ABC transporter" evidence="4">
    <location>
        <begin position="93"/>
        <end position="331"/>
    </location>
</feature>
<dbReference type="GO" id="GO:0005524">
    <property type="term" value="F:ATP binding"/>
    <property type="evidence" value="ECO:0007669"/>
    <property type="project" value="UniProtKB-KW"/>
</dbReference>
<reference evidence="5" key="1">
    <citation type="journal article" date="2021" name="Proc. Natl. Acad. Sci. U.S.A.">
        <title>A Catalog of Tens of Thousands of Viruses from Human Metagenomes Reveals Hidden Associations with Chronic Diseases.</title>
        <authorList>
            <person name="Tisza M.J."/>
            <person name="Buck C.B."/>
        </authorList>
    </citation>
    <scope>NUCLEOTIDE SEQUENCE</scope>
    <source>
        <strain evidence="5">CtNQV2</strain>
    </source>
</reference>
<dbReference type="InterPro" id="IPR027417">
    <property type="entry name" value="P-loop_NTPase"/>
</dbReference>
<dbReference type="Pfam" id="PF00005">
    <property type="entry name" value="ABC_tran"/>
    <property type="match status" value="1"/>
</dbReference>
<dbReference type="PROSITE" id="PS50893">
    <property type="entry name" value="ABC_TRANSPORTER_2"/>
    <property type="match status" value="1"/>
</dbReference>